<name>A0A7G7CRA9_9CORY</name>
<dbReference type="KEGG" id="cik:H0194_03780"/>
<proteinExistence type="predicted"/>
<feature type="compositionally biased region" description="Basic and acidic residues" evidence="1">
    <location>
        <begin position="82"/>
        <end position="91"/>
    </location>
</feature>
<protein>
    <submittedName>
        <fullName evidence="2">DUF3073 domain-containing protein</fullName>
    </submittedName>
</protein>
<feature type="compositionally biased region" description="Acidic residues" evidence="1">
    <location>
        <begin position="50"/>
        <end position="66"/>
    </location>
</feature>
<evidence type="ECO:0000313" key="3">
    <source>
        <dbReference type="Proteomes" id="UP000515743"/>
    </source>
</evidence>
<feature type="compositionally biased region" description="Basic residues" evidence="1">
    <location>
        <begin position="1"/>
        <end position="12"/>
    </location>
</feature>
<dbReference type="RefSeq" id="WP_185176498.1">
    <property type="nucleotide sequence ID" value="NZ_CP059404.1"/>
</dbReference>
<organism evidence="2 3">
    <name type="scientific">Corynebacterium incognita</name>
    <dbReference type="NCBI Taxonomy" id="2754725"/>
    <lineage>
        <taxon>Bacteria</taxon>
        <taxon>Bacillati</taxon>
        <taxon>Actinomycetota</taxon>
        <taxon>Actinomycetes</taxon>
        <taxon>Mycobacteriales</taxon>
        <taxon>Corynebacteriaceae</taxon>
        <taxon>Corynebacterium</taxon>
    </lineage>
</organism>
<gene>
    <name evidence="2" type="ORF">H0194_03780</name>
</gene>
<accession>A0A7G7CRA9</accession>
<dbReference type="Proteomes" id="UP000515743">
    <property type="component" value="Chromosome"/>
</dbReference>
<keyword evidence="3" id="KW-1185">Reference proteome</keyword>
<dbReference type="InterPro" id="IPR021426">
    <property type="entry name" value="DUF3073"/>
</dbReference>
<evidence type="ECO:0000313" key="2">
    <source>
        <dbReference type="EMBL" id="QNE90125.1"/>
    </source>
</evidence>
<reference evidence="2 3" key="1">
    <citation type="submission" date="2020-07" db="EMBL/GenBank/DDBJ databases">
        <title>Complete genome and description of Corynebacterium incognita strain Marseille-Q3630 sp. nov.</title>
        <authorList>
            <person name="Boxberger M."/>
        </authorList>
    </citation>
    <scope>NUCLEOTIDE SEQUENCE [LARGE SCALE GENOMIC DNA]</scope>
    <source>
        <strain evidence="2 3">Marseille-Q3630</strain>
    </source>
</reference>
<dbReference type="Pfam" id="PF11273">
    <property type="entry name" value="DUF3073"/>
    <property type="match status" value="1"/>
</dbReference>
<evidence type="ECO:0000256" key="1">
    <source>
        <dbReference type="SAM" id="MobiDB-lite"/>
    </source>
</evidence>
<feature type="compositionally biased region" description="Basic and acidic residues" evidence="1">
    <location>
        <begin position="28"/>
        <end position="49"/>
    </location>
</feature>
<dbReference type="EMBL" id="CP059404">
    <property type="protein sequence ID" value="QNE90125.1"/>
    <property type="molecule type" value="Genomic_DNA"/>
</dbReference>
<feature type="region of interest" description="Disordered" evidence="1">
    <location>
        <begin position="1"/>
        <end position="91"/>
    </location>
</feature>
<sequence>MGRGRAKAKQTKIARQLKYQTPEMDLESLQRELASKRPGEGWAPDSREDASEDGDYSDYSDYDEYADYDKYADWEDVNVDEDGSRKAGNDR</sequence>
<dbReference type="AlphaFoldDB" id="A0A7G7CRA9"/>